<keyword evidence="24" id="KW-1185">Reference proteome</keyword>
<name>A0A315VGW8_GAMAF</name>
<dbReference type="Pfam" id="PF01007">
    <property type="entry name" value="IRK"/>
    <property type="match status" value="1"/>
</dbReference>
<evidence type="ECO:0000256" key="11">
    <source>
        <dbReference type="ARBA" id="ARBA00023065"/>
    </source>
</evidence>
<proteinExistence type="inferred from homology"/>
<protein>
    <recommendedName>
        <fullName evidence="16">Inward rectifier potassium channel 13</fullName>
    </recommendedName>
    <alternativeName>
        <fullName evidence="18">Inward rectifier K(+) channel Kir7.1</fullName>
    </alternativeName>
    <alternativeName>
        <fullName evidence="17">Potassium channel, inwardly rectifying subfamily J member 13</fullName>
    </alternativeName>
</protein>
<comment type="subcellular location">
    <subcellularLocation>
        <location evidence="2">Cell membrane</location>
    </subcellularLocation>
    <subcellularLocation>
        <location evidence="1 19">Membrane</location>
        <topology evidence="1 19">Multi-pass membrane protein</topology>
    </subcellularLocation>
</comment>
<dbReference type="Gene3D" id="1.10.287.70">
    <property type="match status" value="1"/>
</dbReference>
<keyword evidence="6" id="KW-0597">Phosphoprotein</keyword>
<dbReference type="InterPro" id="IPR013518">
    <property type="entry name" value="K_chnl_inward-rec_Kir_cyto"/>
</dbReference>
<evidence type="ECO:0000256" key="18">
    <source>
        <dbReference type="ARBA" id="ARBA00080232"/>
    </source>
</evidence>
<feature type="domain" description="Potassium channel inwardly rectifying transmembrane" evidence="21">
    <location>
        <begin position="223"/>
        <end position="349"/>
    </location>
</feature>
<evidence type="ECO:0000313" key="24">
    <source>
        <dbReference type="Proteomes" id="UP000250572"/>
    </source>
</evidence>
<dbReference type="PANTHER" id="PTHR11767">
    <property type="entry name" value="INWARD RECTIFIER POTASSIUM CHANNEL"/>
    <property type="match status" value="1"/>
</dbReference>
<evidence type="ECO:0000256" key="8">
    <source>
        <dbReference type="ARBA" id="ARBA00022882"/>
    </source>
</evidence>
<evidence type="ECO:0000259" key="21">
    <source>
        <dbReference type="Pfam" id="PF01007"/>
    </source>
</evidence>
<keyword evidence="8 19" id="KW-0851">Voltage-gated channel</keyword>
<evidence type="ECO:0000256" key="20">
    <source>
        <dbReference type="SAM" id="Phobius"/>
    </source>
</evidence>
<dbReference type="Pfam" id="PF17655">
    <property type="entry name" value="IRK_C"/>
    <property type="match status" value="1"/>
</dbReference>
<evidence type="ECO:0000313" key="23">
    <source>
        <dbReference type="EMBL" id="PWA22098.1"/>
    </source>
</evidence>
<dbReference type="PANTHER" id="PTHR11767:SF3">
    <property type="entry name" value="INWARD RECTIFIER POTASSIUM CHANNEL 13"/>
    <property type="match status" value="1"/>
</dbReference>
<dbReference type="GO" id="GO:0005242">
    <property type="term" value="F:inward rectifier potassium channel activity"/>
    <property type="evidence" value="ECO:0007669"/>
    <property type="project" value="InterPro"/>
</dbReference>
<organism evidence="23 24">
    <name type="scientific">Gambusia affinis</name>
    <name type="common">Western mosquitofish</name>
    <name type="synonym">Heterandria affinis</name>
    <dbReference type="NCBI Taxonomy" id="33528"/>
    <lineage>
        <taxon>Eukaryota</taxon>
        <taxon>Metazoa</taxon>
        <taxon>Chordata</taxon>
        <taxon>Craniata</taxon>
        <taxon>Vertebrata</taxon>
        <taxon>Euteleostomi</taxon>
        <taxon>Actinopterygii</taxon>
        <taxon>Neopterygii</taxon>
        <taxon>Teleostei</taxon>
        <taxon>Neoteleostei</taxon>
        <taxon>Acanthomorphata</taxon>
        <taxon>Ovalentaria</taxon>
        <taxon>Atherinomorphae</taxon>
        <taxon>Cyprinodontiformes</taxon>
        <taxon>Poeciliidae</taxon>
        <taxon>Poeciliinae</taxon>
        <taxon>Gambusia</taxon>
    </lineage>
</organism>
<dbReference type="EMBL" id="NHOQ01001816">
    <property type="protein sequence ID" value="PWA22098.1"/>
    <property type="molecule type" value="Genomic_DNA"/>
</dbReference>
<dbReference type="GO" id="GO:0007399">
    <property type="term" value="P:nervous system development"/>
    <property type="evidence" value="ECO:0007669"/>
    <property type="project" value="UniProtKB-ARBA"/>
</dbReference>
<evidence type="ECO:0000256" key="6">
    <source>
        <dbReference type="ARBA" id="ARBA00022553"/>
    </source>
</evidence>
<dbReference type="STRING" id="33528.ENSGAFP00000015556"/>
<dbReference type="FunFam" id="2.60.40.1400:FF:000004">
    <property type="entry name" value="inward rectifier potassium channel 13 isoform X1"/>
    <property type="match status" value="1"/>
</dbReference>
<accession>A0A315VGW8</accession>
<dbReference type="GO" id="GO:0034765">
    <property type="term" value="P:regulation of monoatomic ion transmembrane transport"/>
    <property type="evidence" value="ECO:0007669"/>
    <property type="project" value="TreeGrafter"/>
</dbReference>
<keyword evidence="11 19" id="KW-0406">Ion transport</keyword>
<evidence type="ECO:0000256" key="4">
    <source>
        <dbReference type="ARBA" id="ARBA00022475"/>
    </source>
</evidence>
<dbReference type="SUPFAM" id="SSF81296">
    <property type="entry name" value="E set domains"/>
    <property type="match status" value="1"/>
</dbReference>
<evidence type="ECO:0000256" key="12">
    <source>
        <dbReference type="ARBA" id="ARBA00023136"/>
    </source>
</evidence>
<reference evidence="23 24" key="1">
    <citation type="journal article" date="2018" name="G3 (Bethesda)">
        <title>A High-Quality Reference Genome for the Invasive Mosquitofish Gambusia affinis Using a Chicago Library.</title>
        <authorList>
            <person name="Hoffberg S.L."/>
            <person name="Troendle N.J."/>
            <person name="Glenn T.C."/>
            <person name="Mahmud O."/>
            <person name="Louha S."/>
            <person name="Chalopin D."/>
            <person name="Bennetzen J.L."/>
            <person name="Mauricio R."/>
        </authorList>
    </citation>
    <scope>NUCLEOTIDE SEQUENCE [LARGE SCALE GENOMIC DNA]</scope>
    <source>
        <strain evidence="23">NE01/NJP1002.9</strain>
        <tissue evidence="23">Muscle</tissue>
    </source>
</reference>
<comment type="similarity">
    <text evidence="19">Belongs to the inward rectifier-type potassium channel (TC 1.A.2.1) family.</text>
</comment>
<evidence type="ECO:0000256" key="3">
    <source>
        <dbReference type="ARBA" id="ARBA00022448"/>
    </source>
</evidence>
<keyword evidence="10 20" id="KW-1133">Transmembrane helix</keyword>
<dbReference type="InterPro" id="IPR014756">
    <property type="entry name" value="Ig_E-set"/>
</dbReference>
<feature type="transmembrane region" description="Helical" evidence="20">
    <location>
        <begin position="320"/>
        <end position="344"/>
    </location>
</feature>
<evidence type="ECO:0000256" key="14">
    <source>
        <dbReference type="ARBA" id="ARBA00034430"/>
    </source>
</evidence>
<evidence type="ECO:0000259" key="22">
    <source>
        <dbReference type="Pfam" id="PF17655"/>
    </source>
</evidence>
<feature type="domain" description="Inward rectifier potassium channel C-terminal" evidence="22">
    <location>
        <begin position="356"/>
        <end position="509"/>
    </location>
</feature>
<dbReference type="InterPro" id="IPR016449">
    <property type="entry name" value="K_chnl_inward-rec_Kir"/>
</dbReference>
<dbReference type="PRINTS" id="PR01320">
    <property type="entry name" value="KIRCHANNEL"/>
</dbReference>
<keyword evidence="12 20" id="KW-0472">Membrane</keyword>
<evidence type="ECO:0000256" key="17">
    <source>
        <dbReference type="ARBA" id="ARBA00080033"/>
    </source>
</evidence>
<gene>
    <name evidence="23" type="ORF">CCH79_00010232</name>
</gene>
<evidence type="ECO:0000256" key="9">
    <source>
        <dbReference type="ARBA" id="ARBA00022958"/>
    </source>
</evidence>
<keyword evidence="13 19" id="KW-0407">Ion channel</keyword>
<feature type="transmembrane region" description="Helical" evidence="20">
    <location>
        <begin position="240"/>
        <end position="263"/>
    </location>
</feature>
<dbReference type="SUPFAM" id="SSF81324">
    <property type="entry name" value="Voltage-gated potassium channels"/>
    <property type="match status" value="1"/>
</dbReference>
<dbReference type="AlphaFoldDB" id="A0A315VGW8"/>
<dbReference type="InterPro" id="IPR040445">
    <property type="entry name" value="Kir_TM"/>
</dbReference>
<comment type="caution">
    <text evidence="23">The sequence shown here is derived from an EMBL/GenBank/DDBJ whole genome shotgun (WGS) entry which is preliminary data.</text>
</comment>
<evidence type="ECO:0000256" key="5">
    <source>
        <dbReference type="ARBA" id="ARBA00022538"/>
    </source>
</evidence>
<dbReference type="FunFam" id="1.10.287.70:FF:000081">
    <property type="entry name" value="inward rectifier potassium channel 13 isoform X1"/>
    <property type="match status" value="1"/>
</dbReference>
<dbReference type="GO" id="GO:1990573">
    <property type="term" value="P:potassium ion import across plasma membrane"/>
    <property type="evidence" value="ECO:0007669"/>
    <property type="project" value="TreeGrafter"/>
</dbReference>
<keyword evidence="3 19" id="KW-0813">Transport</keyword>
<evidence type="ECO:0000256" key="15">
    <source>
        <dbReference type="ARBA" id="ARBA00053687"/>
    </source>
</evidence>
<evidence type="ECO:0000256" key="2">
    <source>
        <dbReference type="ARBA" id="ARBA00004236"/>
    </source>
</evidence>
<dbReference type="GO" id="GO:0005886">
    <property type="term" value="C:plasma membrane"/>
    <property type="evidence" value="ECO:0007669"/>
    <property type="project" value="UniProtKB-SubCell"/>
</dbReference>
<dbReference type="Proteomes" id="UP000250572">
    <property type="component" value="Unassembled WGS sequence"/>
</dbReference>
<dbReference type="GO" id="GO:0034702">
    <property type="term" value="C:monoatomic ion channel complex"/>
    <property type="evidence" value="ECO:0007669"/>
    <property type="project" value="UniProtKB-KW"/>
</dbReference>
<evidence type="ECO:0000256" key="13">
    <source>
        <dbReference type="ARBA" id="ARBA00023303"/>
    </source>
</evidence>
<dbReference type="Gene3D" id="2.60.40.1400">
    <property type="entry name" value="G protein-activated inward rectifier potassium channel 1"/>
    <property type="match status" value="1"/>
</dbReference>
<evidence type="ECO:0000256" key="1">
    <source>
        <dbReference type="ARBA" id="ARBA00004141"/>
    </source>
</evidence>
<sequence length="530" mass="59343">MHGGTPLILRLDLDLLSGSLHPTMLAKKHNEVVLRTQCLPPHRQCYCEASAGTSLYFSAPRLLLLLLLLTIGPGRPHIDAHSASWRNVLSLCSDCCAVSSSKALIHPMEKIHKKRRGWGERAEGSQQSEVCVLYRLQRLSAKLPDYTSKQMFKEQQEKKRKADLPATMTTKTNSSVLAGKASSCPLLSSPPRQRLVTKDGHCALNAPACPSDSWRRSWGRVWLLALQDLWGLLVSLRWRWVLLAFCASFIAHWLLFACLWYLLAHLNGDLAVKNHDDPPQDHVVCVKHITSFTAAFSFSLETQLTIGYGTMFPSGDCPSAIALLAVQMLLGLMLEAFITGAFVAKIARPQKRAGAIEFSPQAVVGQHQGQTCLMIRVTNLIQRPLVDVKVSAVLYEEQEGQALYQTSLDFHLDHLGQQPCPFFIFPLTFYHRLDRQSPLYPALCEGTSKHFELVIFLTALQEGTGDSCQKRASYLRQEIQFDRRFLPALGLDARGKYLVSKEHFDTAHSKDPLNKDCVVQINGDDTDRME</sequence>
<keyword evidence="5 19" id="KW-0633">Potassium transport</keyword>
<evidence type="ECO:0000256" key="16">
    <source>
        <dbReference type="ARBA" id="ARBA00067901"/>
    </source>
</evidence>
<comment type="function">
    <text evidence="15">Inward rectifier potassium channels are characterized by a greater tendency to allow potassium to flow into the cell rather than out of it. Their voltage dependence is regulated by the concentration of extracellular potassium; as external potassium is raised, the voltage range of the channel opening shifts to more positive voltages. The inward rectification is mainly due to the blockage of outward current by internal magnesium. KCNJ13 has a very low single channel conductance, low sensitivity to block by external barium and cesium, and no dependence of its inward rectification properties on the internal blocking particle magnesium.</text>
</comment>
<evidence type="ECO:0000256" key="19">
    <source>
        <dbReference type="RuleBase" id="RU003822"/>
    </source>
</evidence>
<evidence type="ECO:0000256" key="7">
    <source>
        <dbReference type="ARBA" id="ARBA00022692"/>
    </source>
</evidence>
<keyword evidence="4" id="KW-1003">Cell membrane</keyword>
<dbReference type="InterPro" id="IPR041647">
    <property type="entry name" value="IRK_C"/>
</dbReference>
<keyword evidence="7 19" id="KW-0812">Transmembrane</keyword>
<keyword evidence="9 19" id="KW-0630">Potassium</keyword>
<comment type="catalytic activity">
    <reaction evidence="14">
        <text>K(+)(in) = K(+)(out)</text>
        <dbReference type="Rhea" id="RHEA:29463"/>
        <dbReference type="ChEBI" id="CHEBI:29103"/>
    </reaction>
</comment>
<evidence type="ECO:0000256" key="10">
    <source>
        <dbReference type="ARBA" id="ARBA00022989"/>
    </source>
</evidence>